<dbReference type="Proteomes" id="UP000095283">
    <property type="component" value="Unplaced"/>
</dbReference>
<evidence type="ECO:0000256" key="2">
    <source>
        <dbReference type="ARBA" id="ARBA00010532"/>
    </source>
</evidence>
<keyword evidence="5" id="KW-0472">Membrane</keyword>
<keyword evidence="6" id="KW-0325">Glycoprotein</keyword>
<dbReference type="Pfam" id="PF01130">
    <property type="entry name" value="CD36"/>
    <property type="match status" value="1"/>
</dbReference>
<evidence type="ECO:0000256" key="5">
    <source>
        <dbReference type="ARBA" id="ARBA00023136"/>
    </source>
</evidence>
<dbReference type="AlphaFoldDB" id="A0A1I7X451"/>
<keyword evidence="3" id="KW-0812">Transmembrane</keyword>
<evidence type="ECO:0000256" key="4">
    <source>
        <dbReference type="ARBA" id="ARBA00022989"/>
    </source>
</evidence>
<evidence type="ECO:0000313" key="7">
    <source>
        <dbReference type="Proteomes" id="UP000095283"/>
    </source>
</evidence>
<evidence type="ECO:0000256" key="1">
    <source>
        <dbReference type="ARBA" id="ARBA00004370"/>
    </source>
</evidence>
<evidence type="ECO:0000256" key="6">
    <source>
        <dbReference type="ARBA" id="ARBA00023180"/>
    </source>
</evidence>
<organism evidence="7 8">
    <name type="scientific">Heterorhabditis bacteriophora</name>
    <name type="common">Entomopathogenic nematode worm</name>
    <dbReference type="NCBI Taxonomy" id="37862"/>
    <lineage>
        <taxon>Eukaryota</taxon>
        <taxon>Metazoa</taxon>
        <taxon>Ecdysozoa</taxon>
        <taxon>Nematoda</taxon>
        <taxon>Chromadorea</taxon>
        <taxon>Rhabditida</taxon>
        <taxon>Rhabditina</taxon>
        <taxon>Rhabditomorpha</taxon>
        <taxon>Strongyloidea</taxon>
        <taxon>Heterorhabditidae</taxon>
        <taxon>Heterorhabditis</taxon>
    </lineage>
</organism>
<dbReference type="WBParaSite" id="Hba_12165">
    <property type="protein sequence ID" value="Hba_12165"/>
    <property type="gene ID" value="Hba_12165"/>
</dbReference>
<sequence length="85" mass="9620">MRICTVALSVVLAAVFLIGIFLLIPFPLLFSSETEFKEDIDFLSEGNFVHYRNNKSWVFSPELSCFTCGHDDPLVLPNAAYMVRC</sequence>
<name>A0A1I7X451_HETBA</name>
<dbReference type="InterPro" id="IPR002159">
    <property type="entry name" value="CD36_fam"/>
</dbReference>
<proteinExistence type="inferred from homology"/>
<evidence type="ECO:0000313" key="8">
    <source>
        <dbReference type="WBParaSite" id="Hba_12165"/>
    </source>
</evidence>
<protein>
    <submittedName>
        <fullName evidence="8">DUF2085 domain-containing protein</fullName>
    </submittedName>
</protein>
<keyword evidence="4" id="KW-1133">Transmembrane helix</keyword>
<dbReference type="GO" id="GO:0016020">
    <property type="term" value="C:membrane"/>
    <property type="evidence" value="ECO:0007669"/>
    <property type="project" value="UniProtKB-SubCell"/>
</dbReference>
<evidence type="ECO:0000256" key="3">
    <source>
        <dbReference type="ARBA" id="ARBA00022692"/>
    </source>
</evidence>
<accession>A0A1I7X451</accession>
<comment type="subcellular location">
    <subcellularLocation>
        <location evidence="1">Membrane</location>
    </subcellularLocation>
</comment>
<reference evidence="8" key="1">
    <citation type="submission" date="2016-11" db="UniProtKB">
        <authorList>
            <consortium name="WormBaseParasite"/>
        </authorList>
    </citation>
    <scope>IDENTIFICATION</scope>
</reference>
<keyword evidence="7" id="KW-1185">Reference proteome</keyword>
<comment type="similarity">
    <text evidence="2">Belongs to the CD36 family.</text>
</comment>